<dbReference type="InterPro" id="IPR008266">
    <property type="entry name" value="Tyr_kinase_AS"/>
</dbReference>
<sequence>MDPIFLAPHPADSAVVLLMSLSNSSATHLDRAQSNENLRHELLTEELEAIGQHCFAIGEYSDVWKEKLPDGEIVAVKVLRGASTNNTEFLTQLDRDLLRNGKIWKELKHDNVIKFYGLSYNHGIMPALVFPFFANGSVLQYMKRRKLSDWKKFQWVDQIAQALHYLHSRDIIHGDLRGANVLLDDKSNAVVMDYQLSFILEASEFTSIKTAGTCRWAAPEIMNPSNSDSLSEPRPNFSKAGDVFAFAMTIIEIYTESPPFSVKKNDSAVIFAILAGKRPEIPANVAKNKILAEVVTNCWSQLPENRPSAESVCKTLADVPLPSFLRRFLDGIFEYLSF</sequence>
<name>A0A5C3M198_9AGAR</name>
<proteinExistence type="predicted"/>
<gene>
    <name evidence="6" type="ORF">BDQ12DRAFT_683814</name>
</gene>
<dbReference type="InterPro" id="IPR001245">
    <property type="entry name" value="Ser-Thr/Tyr_kinase_cat_dom"/>
</dbReference>
<dbReference type="InterPro" id="IPR000719">
    <property type="entry name" value="Prot_kinase_dom"/>
</dbReference>
<reference evidence="6 7" key="1">
    <citation type="journal article" date="2019" name="Nat. Ecol. Evol.">
        <title>Megaphylogeny resolves global patterns of mushroom evolution.</title>
        <authorList>
            <person name="Varga T."/>
            <person name="Krizsan K."/>
            <person name="Foldi C."/>
            <person name="Dima B."/>
            <person name="Sanchez-Garcia M."/>
            <person name="Sanchez-Ramirez S."/>
            <person name="Szollosi G.J."/>
            <person name="Szarkandi J.G."/>
            <person name="Papp V."/>
            <person name="Albert L."/>
            <person name="Andreopoulos W."/>
            <person name="Angelini C."/>
            <person name="Antonin V."/>
            <person name="Barry K.W."/>
            <person name="Bougher N.L."/>
            <person name="Buchanan P."/>
            <person name="Buyck B."/>
            <person name="Bense V."/>
            <person name="Catcheside P."/>
            <person name="Chovatia M."/>
            <person name="Cooper J."/>
            <person name="Damon W."/>
            <person name="Desjardin D."/>
            <person name="Finy P."/>
            <person name="Geml J."/>
            <person name="Haridas S."/>
            <person name="Hughes K."/>
            <person name="Justo A."/>
            <person name="Karasinski D."/>
            <person name="Kautmanova I."/>
            <person name="Kiss B."/>
            <person name="Kocsube S."/>
            <person name="Kotiranta H."/>
            <person name="LaButti K.M."/>
            <person name="Lechner B.E."/>
            <person name="Liimatainen K."/>
            <person name="Lipzen A."/>
            <person name="Lukacs Z."/>
            <person name="Mihaltcheva S."/>
            <person name="Morgado L.N."/>
            <person name="Niskanen T."/>
            <person name="Noordeloos M.E."/>
            <person name="Ohm R.A."/>
            <person name="Ortiz-Santana B."/>
            <person name="Ovrebo C."/>
            <person name="Racz N."/>
            <person name="Riley R."/>
            <person name="Savchenko A."/>
            <person name="Shiryaev A."/>
            <person name="Soop K."/>
            <person name="Spirin V."/>
            <person name="Szebenyi C."/>
            <person name="Tomsovsky M."/>
            <person name="Tulloss R.E."/>
            <person name="Uehling J."/>
            <person name="Grigoriev I.V."/>
            <person name="Vagvolgyi C."/>
            <person name="Papp T."/>
            <person name="Martin F.M."/>
            <person name="Miettinen O."/>
            <person name="Hibbett D.S."/>
            <person name="Nagy L.G."/>
        </authorList>
    </citation>
    <scope>NUCLEOTIDE SEQUENCE [LARGE SCALE GENOMIC DNA]</scope>
    <source>
        <strain evidence="6 7">CBS 166.37</strain>
    </source>
</reference>
<keyword evidence="3 6" id="KW-0418">Kinase</keyword>
<keyword evidence="2" id="KW-0547">Nucleotide-binding</keyword>
<dbReference type="GO" id="GO:0005524">
    <property type="term" value="F:ATP binding"/>
    <property type="evidence" value="ECO:0007669"/>
    <property type="project" value="UniProtKB-KW"/>
</dbReference>
<protein>
    <submittedName>
        <fullName evidence="6">Kinase-like domain-containing protein</fullName>
    </submittedName>
</protein>
<evidence type="ECO:0000313" key="7">
    <source>
        <dbReference type="Proteomes" id="UP000308652"/>
    </source>
</evidence>
<dbReference type="PANTHER" id="PTHR44329">
    <property type="entry name" value="SERINE/THREONINE-PROTEIN KINASE TNNI3K-RELATED"/>
    <property type="match status" value="1"/>
</dbReference>
<keyword evidence="1" id="KW-0808">Transferase</keyword>
<accession>A0A5C3M198</accession>
<dbReference type="InterPro" id="IPR011009">
    <property type="entry name" value="Kinase-like_dom_sf"/>
</dbReference>
<organism evidence="6 7">
    <name type="scientific">Crucibulum laeve</name>
    <dbReference type="NCBI Taxonomy" id="68775"/>
    <lineage>
        <taxon>Eukaryota</taxon>
        <taxon>Fungi</taxon>
        <taxon>Dikarya</taxon>
        <taxon>Basidiomycota</taxon>
        <taxon>Agaricomycotina</taxon>
        <taxon>Agaricomycetes</taxon>
        <taxon>Agaricomycetidae</taxon>
        <taxon>Agaricales</taxon>
        <taxon>Agaricineae</taxon>
        <taxon>Nidulariaceae</taxon>
        <taxon>Crucibulum</taxon>
    </lineage>
</organism>
<dbReference type="GO" id="GO:0004674">
    <property type="term" value="F:protein serine/threonine kinase activity"/>
    <property type="evidence" value="ECO:0007669"/>
    <property type="project" value="TreeGrafter"/>
</dbReference>
<dbReference type="OrthoDB" id="538607at2759"/>
<evidence type="ECO:0000256" key="1">
    <source>
        <dbReference type="ARBA" id="ARBA00022679"/>
    </source>
</evidence>
<dbReference type="Pfam" id="PF07714">
    <property type="entry name" value="PK_Tyr_Ser-Thr"/>
    <property type="match status" value="1"/>
</dbReference>
<feature type="domain" description="Protein kinase" evidence="5">
    <location>
        <begin position="44"/>
        <end position="325"/>
    </location>
</feature>
<keyword evidence="7" id="KW-1185">Reference proteome</keyword>
<dbReference type="Gene3D" id="1.10.510.10">
    <property type="entry name" value="Transferase(Phosphotransferase) domain 1"/>
    <property type="match status" value="1"/>
</dbReference>
<evidence type="ECO:0000256" key="2">
    <source>
        <dbReference type="ARBA" id="ARBA00022741"/>
    </source>
</evidence>
<evidence type="ECO:0000256" key="3">
    <source>
        <dbReference type="ARBA" id="ARBA00022777"/>
    </source>
</evidence>
<dbReference type="Proteomes" id="UP000308652">
    <property type="component" value="Unassembled WGS sequence"/>
</dbReference>
<dbReference type="PROSITE" id="PS50011">
    <property type="entry name" value="PROTEIN_KINASE_DOM"/>
    <property type="match status" value="1"/>
</dbReference>
<dbReference type="PANTHER" id="PTHR44329:SF288">
    <property type="entry name" value="MITOGEN-ACTIVATED PROTEIN KINASE KINASE KINASE 20"/>
    <property type="match status" value="1"/>
</dbReference>
<dbReference type="EMBL" id="ML213603">
    <property type="protein sequence ID" value="TFK38547.1"/>
    <property type="molecule type" value="Genomic_DNA"/>
</dbReference>
<evidence type="ECO:0000256" key="4">
    <source>
        <dbReference type="ARBA" id="ARBA00022840"/>
    </source>
</evidence>
<dbReference type="SUPFAM" id="SSF56112">
    <property type="entry name" value="Protein kinase-like (PK-like)"/>
    <property type="match status" value="1"/>
</dbReference>
<dbReference type="PROSITE" id="PS00109">
    <property type="entry name" value="PROTEIN_KINASE_TYR"/>
    <property type="match status" value="1"/>
</dbReference>
<evidence type="ECO:0000313" key="6">
    <source>
        <dbReference type="EMBL" id="TFK38547.1"/>
    </source>
</evidence>
<dbReference type="InterPro" id="IPR051681">
    <property type="entry name" value="Ser/Thr_Kinases-Pseudokinases"/>
</dbReference>
<evidence type="ECO:0000259" key="5">
    <source>
        <dbReference type="PROSITE" id="PS50011"/>
    </source>
</evidence>
<keyword evidence="4" id="KW-0067">ATP-binding</keyword>
<dbReference type="STRING" id="68775.A0A5C3M198"/>
<dbReference type="AlphaFoldDB" id="A0A5C3M198"/>